<name>A0A1D1VKG6_RAMVA</name>
<comment type="caution">
    <text evidence="1">The sequence shown here is derived from an EMBL/GenBank/DDBJ whole genome shotgun (WGS) entry which is preliminary data.</text>
</comment>
<sequence>MEATAEVKSICPAPYDRGDTNNNLIFLAFGPASSRCFEFAGLMHHQPSTSSPLRSKLIKTYKSLVWSCFNGRQVCSNYDDPKKEIY</sequence>
<accession>A0A1D1VKG6</accession>
<keyword evidence="2" id="KW-1185">Reference proteome</keyword>
<proteinExistence type="predicted"/>
<gene>
    <name evidence="1" type="primary">RvY_11110-1</name>
    <name evidence="1" type="synonym">RvY_11110.1</name>
    <name evidence="1" type="ORF">RvY_11110</name>
</gene>
<dbReference type="EMBL" id="BDGG01000006">
    <property type="protein sequence ID" value="GAV00228.1"/>
    <property type="molecule type" value="Genomic_DNA"/>
</dbReference>
<protein>
    <submittedName>
        <fullName evidence="1">Uncharacterized protein</fullName>
    </submittedName>
</protein>
<organism evidence="1 2">
    <name type="scientific">Ramazzottius varieornatus</name>
    <name type="common">Water bear</name>
    <name type="synonym">Tardigrade</name>
    <dbReference type="NCBI Taxonomy" id="947166"/>
    <lineage>
        <taxon>Eukaryota</taxon>
        <taxon>Metazoa</taxon>
        <taxon>Ecdysozoa</taxon>
        <taxon>Tardigrada</taxon>
        <taxon>Eutardigrada</taxon>
        <taxon>Parachela</taxon>
        <taxon>Hypsibioidea</taxon>
        <taxon>Ramazzottiidae</taxon>
        <taxon>Ramazzottius</taxon>
    </lineage>
</organism>
<dbReference type="AlphaFoldDB" id="A0A1D1VKG6"/>
<dbReference type="Proteomes" id="UP000186922">
    <property type="component" value="Unassembled WGS sequence"/>
</dbReference>
<evidence type="ECO:0000313" key="2">
    <source>
        <dbReference type="Proteomes" id="UP000186922"/>
    </source>
</evidence>
<reference evidence="1 2" key="1">
    <citation type="journal article" date="2016" name="Nat. Commun.">
        <title>Extremotolerant tardigrade genome and improved radiotolerance of human cultured cells by tardigrade-unique protein.</title>
        <authorList>
            <person name="Hashimoto T."/>
            <person name="Horikawa D.D."/>
            <person name="Saito Y."/>
            <person name="Kuwahara H."/>
            <person name="Kozuka-Hata H."/>
            <person name="Shin-I T."/>
            <person name="Minakuchi Y."/>
            <person name="Ohishi K."/>
            <person name="Motoyama A."/>
            <person name="Aizu T."/>
            <person name="Enomoto A."/>
            <person name="Kondo K."/>
            <person name="Tanaka S."/>
            <person name="Hara Y."/>
            <person name="Koshikawa S."/>
            <person name="Sagara H."/>
            <person name="Miura T."/>
            <person name="Yokobori S."/>
            <person name="Miyagawa K."/>
            <person name="Suzuki Y."/>
            <person name="Kubo T."/>
            <person name="Oyama M."/>
            <person name="Kohara Y."/>
            <person name="Fujiyama A."/>
            <person name="Arakawa K."/>
            <person name="Katayama T."/>
            <person name="Toyoda A."/>
            <person name="Kunieda T."/>
        </authorList>
    </citation>
    <scope>NUCLEOTIDE SEQUENCE [LARGE SCALE GENOMIC DNA]</scope>
    <source>
        <strain evidence="1 2">YOKOZUNA-1</strain>
    </source>
</reference>
<evidence type="ECO:0000313" key="1">
    <source>
        <dbReference type="EMBL" id="GAV00228.1"/>
    </source>
</evidence>